<feature type="region of interest" description="Disordered" evidence="1">
    <location>
        <begin position="69"/>
        <end position="102"/>
    </location>
</feature>
<dbReference type="EMBL" id="CP016171">
    <property type="protein sequence ID" value="ANN71538.1"/>
    <property type="molecule type" value="Genomic_DNA"/>
</dbReference>
<evidence type="ECO:0000313" key="3">
    <source>
        <dbReference type="EMBL" id="ANN71538.1"/>
    </source>
</evidence>
<feature type="compositionally biased region" description="Gly residues" evidence="1">
    <location>
        <begin position="1"/>
        <end position="13"/>
    </location>
</feature>
<dbReference type="EMBL" id="CP016170">
    <property type="protein sequence ID" value="ANN66460.1"/>
    <property type="molecule type" value="Genomic_DNA"/>
</dbReference>
<reference evidence="4 5" key="1">
    <citation type="submission" date="2016-06" db="EMBL/GenBank/DDBJ databases">
        <title>Complete genome sequences of Bordetella bronchialis and Bordetella flabilis.</title>
        <authorList>
            <person name="LiPuma J.J."/>
            <person name="Spilker T."/>
        </authorList>
    </citation>
    <scope>NUCLEOTIDE SEQUENCE [LARGE SCALE GENOMIC DNA]</scope>
    <source>
        <strain evidence="3 5">AU17976</strain>
        <strain evidence="2 4">AU3182</strain>
    </source>
</reference>
<dbReference type="Proteomes" id="UP000091897">
    <property type="component" value="Chromosome"/>
</dbReference>
<proteinExistence type="predicted"/>
<keyword evidence="4" id="KW-1185">Reference proteome</keyword>
<dbReference type="AlphaFoldDB" id="A0A193FFQ5"/>
<dbReference type="Proteomes" id="UP000092213">
    <property type="component" value="Chromosome"/>
</dbReference>
<dbReference type="STRING" id="463025.BAU08_09490"/>
<evidence type="ECO:0008006" key="6">
    <source>
        <dbReference type="Google" id="ProtNLM"/>
    </source>
</evidence>
<protein>
    <recommendedName>
        <fullName evidence="6">Terminase</fullName>
    </recommendedName>
</protein>
<dbReference type="RefSeq" id="WP_066347553.1">
    <property type="nucleotide sequence ID" value="NZ_CBCSFJ010000005.1"/>
</dbReference>
<feature type="region of interest" description="Disordered" evidence="1">
    <location>
        <begin position="1"/>
        <end position="31"/>
    </location>
</feature>
<name>A0A193FFQ5_9BORD</name>
<accession>A0A193FFQ5</accession>
<feature type="compositionally biased region" description="Basic and acidic residues" evidence="1">
    <location>
        <begin position="69"/>
        <end position="82"/>
    </location>
</feature>
<dbReference type="KEGG" id="bbro:BAU06_09280"/>
<organism evidence="3 5">
    <name type="scientific">Bordetella bronchialis</name>
    <dbReference type="NCBI Taxonomy" id="463025"/>
    <lineage>
        <taxon>Bacteria</taxon>
        <taxon>Pseudomonadati</taxon>
        <taxon>Pseudomonadota</taxon>
        <taxon>Betaproteobacteria</taxon>
        <taxon>Burkholderiales</taxon>
        <taxon>Alcaligenaceae</taxon>
        <taxon>Bordetella</taxon>
    </lineage>
</organism>
<sequence>MAGKPGRSGGARPGAGRPKKPPNLSDSPALLTKDPKAFLVAVMNDPATEMKVRADAAKALMPYVHGKVADQGKKAAKDEAAKKASGRFAPPAPPSHLRVVGK</sequence>
<evidence type="ECO:0000313" key="4">
    <source>
        <dbReference type="Proteomes" id="UP000091897"/>
    </source>
</evidence>
<gene>
    <name evidence="2" type="ORF">BAU06_09280</name>
    <name evidence="3" type="ORF">BAU08_09490</name>
</gene>
<evidence type="ECO:0000313" key="2">
    <source>
        <dbReference type="EMBL" id="ANN66460.1"/>
    </source>
</evidence>
<dbReference type="OrthoDB" id="8227562at2"/>
<evidence type="ECO:0000313" key="5">
    <source>
        <dbReference type="Proteomes" id="UP000092213"/>
    </source>
</evidence>
<evidence type="ECO:0000256" key="1">
    <source>
        <dbReference type="SAM" id="MobiDB-lite"/>
    </source>
</evidence>